<dbReference type="Proteomes" id="UP000255334">
    <property type="component" value="Unassembled WGS sequence"/>
</dbReference>
<name>A0A370X0U9_9GAMM</name>
<accession>A0A370X0U9</accession>
<evidence type="ECO:0000313" key="3">
    <source>
        <dbReference type="Proteomes" id="UP000255334"/>
    </source>
</evidence>
<proteinExistence type="predicted"/>
<feature type="transmembrane region" description="Helical" evidence="1">
    <location>
        <begin position="15"/>
        <end position="34"/>
    </location>
</feature>
<keyword evidence="1" id="KW-0472">Membrane</keyword>
<protein>
    <submittedName>
        <fullName evidence="2">Uncharacterized protein</fullName>
    </submittedName>
</protein>
<sequence length="89" mass="9694">MGTPDESTFAYLRHGYLSVHADLILAVMPILTAAKMSATGRKQRGCKVPVSTWDCTAKTDVKRAFEMGREDTLRSVQSGLLARPVKALA</sequence>
<evidence type="ECO:0000256" key="1">
    <source>
        <dbReference type="SAM" id="Phobius"/>
    </source>
</evidence>
<organism evidence="2 3">
    <name type="scientific">Dyella psychrodurans</name>
    <dbReference type="NCBI Taxonomy" id="1927960"/>
    <lineage>
        <taxon>Bacteria</taxon>
        <taxon>Pseudomonadati</taxon>
        <taxon>Pseudomonadota</taxon>
        <taxon>Gammaproteobacteria</taxon>
        <taxon>Lysobacterales</taxon>
        <taxon>Rhodanobacteraceae</taxon>
        <taxon>Dyella</taxon>
    </lineage>
</organism>
<dbReference type="AlphaFoldDB" id="A0A370X0U9"/>
<keyword evidence="1" id="KW-0812">Transmembrane</keyword>
<comment type="caution">
    <text evidence="2">The sequence shown here is derived from an EMBL/GenBank/DDBJ whole genome shotgun (WGS) entry which is preliminary data.</text>
</comment>
<keyword evidence="1" id="KW-1133">Transmembrane helix</keyword>
<keyword evidence="3" id="KW-1185">Reference proteome</keyword>
<reference evidence="2 3" key="1">
    <citation type="submission" date="2018-07" db="EMBL/GenBank/DDBJ databases">
        <title>Dyella monticola sp. nov. and Dyella psychrodurans sp. nov. isolated from monsoon evergreen broad-leaved forest soil of Dinghu Mountain, China.</title>
        <authorList>
            <person name="Gao Z."/>
            <person name="Qiu L."/>
        </authorList>
    </citation>
    <scope>NUCLEOTIDE SEQUENCE [LARGE SCALE GENOMIC DNA]</scope>
    <source>
        <strain evidence="2 3">4MSK11</strain>
    </source>
</reference>
<evidence type="ECO:0000313" key="2">
    <source>
        <dbReference type="EMBL" id="RDS81976.1"/>
    </source>
</evidence>
<gene>
    <name evidence="2" type="ORF">DWU99_16315</name>
</gene>
<dbReference type="EMBL" id="QRBF01000006">
    <property type="protein sequence ID" value="RDS81976.1"/>
    <property type="molecule type" value="Genomic_DNA"/>
</dbReference>